<proteinExistence type="predicted"/>
<feature type="compositionally biased region" description="Low complexity" evidence="1">
    <location>
        <begin position="97"/>
        <end position="128"/>
    </location>
</feature>
<evidence type="ECO:0000313" key="3">
    <source>
        <dbReference type="Proteomes" id="UP000016933"/>
    </source>
</evidence>
<keyword evidence="3" id="KW-1185">Reference proteome</keyword>
<name>N1PTR0_DOTSN</name>
<feature type="region of interest" description="Disordered" evidence="1">
    <location>
        <begin position="84"/>
        <end position="160"/>
    </location>
</feature>
<accession>N1PTR0</accession>
<evidence type="ECO:0000256" key="1">
    <source>
        <dbReference type="SAM" id="MobiDB-lite"/>
    </source>
</evidence>
<feature type="compositionally biased region" description="Polar residues" evidence="1">
    <location>
        <begin position="87"/>
        <end position="96"/>
    </location>
</feature>
<protein>
    <submittedName>
        <fullName evidence="2">Uncharacterized protein</fullName>
    </submittedName>
</protein>
<reference evidence="2 3" key="2">
    <citation type="journal article" date="2012" name="PLoS Pathog.">
        <title>Diverse lifestyles and strategies of plant pathogenesis encoded in the genomes of eighteen Dothideomycetes fungi.</title>
        <authorList>
            <person name="Ohm R.A."/>
            <person name="Feau N."/>
            <person name="Henrissat B."/>
            <person name="Schoch C.L."/>
            <person name="Horwitz B.A."/>
            <person name="Barry K.W."/>
            <person name="Condon B.J."/>
            <person name="Copeland A.C."/>
            <person name="Dhillon B."/>
            <person name="Glaser F."/>
            <person name="Hesse C.N."/>
            <person name="Kosti I."/>
            <person name="LaButti K."/>
            <person name="Lindquist E.A."/>
            <person name="Lucas S."/>
            <person name="Salamov A.A."/>
            <person name="Bradshaw R.E."/>
            <person name="Ciuffetti L."/>
            <person name="Hamelin R.C."/>
            <person name="Kema G.H.J."/>
            <person name="Lawrence C."/>
            <person name="Scott J.A."/>
            <person name="Spatafora J.W."/>
            <person name="Turgeon B.G."/>
            <person name="de Wit P.J.G.M."/>
            <person name="Zhong S."/>
            <person name="Goodwin S.B."/>
            <person name="Grigoriev I.V."/>
        </authorList>
    </citation>
    <scope>NUCLEOTIDE SEQUENCE [LARGE SCALE GENOMIC DNA]</scope>
    <source>
        <strain evidence="3">NZE10 / CBS 128990</strain>
    </source>
</reference>
<reference evidence="3" key="1">
    <citation type="journal article" date="2012" name="PLoS Genet.">
        <title>The genomes of the fungal plant pathogens Cladosporium fulvum and Dothistroma septosporum reveal adaptation to different hosts and lifestyles but also signatures of common ancestry.</title>
        <authorList>
            <person name="de Wit P.J.G.M."/>
            <person name="van der Burgt A."/>
            <person name="Oekmen B."/>
            <person name="Stergiopoulos I."/>
            <person name="Abd-Elsalam K.A."/>
            <person name="Aerts A.L."/>
            <person name="Bahkali A.H."/>
            <person name="Beenen H.G."/>
            <person name="Chettri P."/>
            <person name="Cox M.P."/>
            <person name="Datema E."/>
            <person name="de Vries R.P."/>
            <person name="Dhillon B."/>
            <person name="Ganley A.R."/>
            <person name="Griffiths S.A."/>
            <person name="Guo Y."/>
            <person name="Hamelin R.C."/>
            <person name="Henrissat B."/>
            <person name="Kabir M.S."/>
            <person name="Jashni M.K."/>
            <person name="Kema G."/>
            <person name="Klaubauf S."/>
            <person name="Lapidus A."/>
            <person name="Levasseur A."/>
            <person name="Lindquist E."/>
            <person name="Mehrabi R."/>
            <person name="Ohm R.A."/>
            <person name="Owen T.J."/>
            <person name="Salamov A."/>
            <person name="Schwelm A."/>
            <person name="Schijlen E."/>
            <person name="Sun H."/>
            <person name="van den Burg H.A."/>
            <person name="van Ham R.C.H.J."/>
            <person name="Zhang S."/>
            <person name="Goodwin S.B."/>
            <person name="Grigoriev I.V."/>
            <person name="Collemare J."/>
            <person name="Bradshaw R.E."/>
        </authorList>
    </citation>
    <scope>NUCLEOTIDE SEQUENCE [LARGE SCALE GENOMIC DNA]</scope>
    <source>
        <strain evidence="3">NZE10 / CBS 128990</strain>
    </source>
</reference>
<feature type="compositionally biased region" description="Basic residues" evidence="1">
    <location>
        <begin position="151"/>
        <end position="160"/>
    </location>
</feature>
<gene>
    <name evidence="2" type="ORF">DOTSEDRAFT_70678</name>
</gene>
<dbReference type="AlphaFoldDB" id="N1PTR0"/>
<sequence>MPARTPWNAQASKTGTQVIATAAPNASPAPTGTGNAPAYTAPAVAAPYGNTTTAAGAAAPAVVEVTTITTVLVITSTVLAGQAAPSVPSSEAFTPLSSAPAVSPSSYKGTLPMPATTPVASSASSPTAQDTNGIPTISTKAGSAPAASGAYRRHAREIRR</sequence>
<evidence type="ECO:0000313" key="2">
    <source>
        <dbReference type="EMBL" id="EME46762.1"/>
    </source>
</evidence>
<dbReference type="Proteomes" id="UP000016933">
    <property type="component" value="Unassembled WGS sequence"/>
</dbReference>
<organism evidence="2 3">
    <name type="scientific">Dothistroma septosporum (strain NZE10 / CBS 128990)</name>
    <name type="common">Red band needle blight fungus</name>
    <name type="synonym">Mycosphaerella pini</name>
    <dbReference type="NCBI Taxonomy" id="675120"/>
    <lineage>
        <taxon>Eukaryota</taxon>
        <taxon>Fungi</taxon>
        <taxon>Dikarya</taxon>
        <taxon>Ascomycota</taxon>
        <taxon>Pezizomycotina</taxon>
        <taxon>Dothideomycetes</taxon>
        <taxon>Dothideomycetidae</taxon>
        <taxon>Mycosphaerellales</taxon>
        <taxon>Mycosphaerellaceae</taxon>
        <taxon>Dothistroma</taxon>
    </lineage>
</organism>
<dbReference type="HOGENOM" id="CLU_1652106_0_0_1"/>
<dbReference type="EMBL" id="KB446537">
    <property type="protein sequence ID" value="EME46762.1"/>
    <property type="molecule type" value="Genomic_DNA"/>
</dbReference>
<feature type="compositionally biased region" description="Polar residues" evidence="1">
    <location>
        <begin position="129"/>
        <end position="141"/>
    </location>
</feature>